<accession>A0A3D8RA68</accession>
<evidence type="ECO:0000313" key="2">
    <source>
        <dbReference type="EMBL" id="RDW70947.1"/>
    </source>
</evidence>
<keyword evidence="3" id="KW-1185">Reference proteome</keyword>
<name>A0A3D8RA68_9HELO</name>
<feature type="compositionally biased region" description="Polar residues" evidence="1">
    <location>
        <begin position="158"/>
        <end position="170"/>
    </location>
</feature>
<protein>
    <submittedName>
        <fullName evidence="2">Uncharacterized protein</fullName>
    </submittedName>
</protein>
<dbReference type="Proteomes" id="UP000256645">
    <property type="component" value="Unassembled WGS sequence"/>
</dbReference>
<feature type="region of interest" description="Disordered" evidence="1">
    <location>
        <begin position="1"/>
        <end position="89"/>
    </location>
</feature>
<gene>
    <name evidence="2" type="ORF">BP6252_07510</name>
</gene>
<dbReference type="AlphaFoldDB" id="A0A3D8RA68"/>
<comment type="caution">
    <text evidence="2">The sequence shown here is derived from an EMBL/GenBank/DDBJ whole genome shotgun (WGS) entry which is preliminary data.</text>
</comment>
<sequence length="356" mass="39760">MAGKVQGGRSRHKRPLDESTDSGGDQQQMLDGKNRTSASPNSLAPALCVEHSENSVNSNEENALLPTPAFEAEELQHHHHQQQQEQQESEDTDWCSFFCSNNAYVFGSDDEFLQASIDDQPYLQPQQQQTSSPREPSVTPRLNSVRKPPPSEFGSGAVHSTFSPGSRSSKSIGTLEIAKAARPGHDRYQHLMAGVSVLSQLWQTHGSAPDVIMATNKTAARALNEFLSELDYSDNREEGLMLCTMTLQIVVDLYSEVFESSKQLEQENSWNPKPPAATTLPVFGFGNFEIDNSSQRKLFNQMILKEVETALKLWKRIWAAMDNTHSLDSYSSGGICERSFLQIRNKLRHIMCDIDI</sequence>
<evidence type="ECO:0000256" key="1">
    <source>
        <dbReference type="SAM" id="MobiDB-lite"/>
    </source>
</evidence>
<dbReference type="EMBL" id="PDLM01000008">
    <property type="protein sequence ID" value="RDW70947.1"/>
    <property type="molecule type" value="Genomic_DNA"/>
</dbReference>
<feature type="compositionally biased region" description="Polar residues" evidence="1">
    <location>
        <begin position="21"/>
        <end position="42"/>
    </location>
</feature>
<proteinExistence type="predicted"/>
<evidence type="ECO:0000313" key="3">
    <source>
        <dbReference type="Proteomes" id="UP000256645"/>
    </source>
</evidence>
<reference evidence="2 3" key="1">
    <citation type="journal article" date="2018" name="IMA Fungus">
        <title>IMA Genome-F 9: Draft genome sequence of Annulohypoxylon stygium, Aspergillus mulundensis, Berkeleyomyces basicola (syn. Thielaviopsis basicola), Ceratocystis smalleyi, two Cercospora beticola strains, Coleophoma cylindrospora, Fusarium fracticaudum, Phialophora cf. hyalina, and Morchella septimelata.</title>
        <authorList>
            <person name="Wingfield B.D."/>
            <person name="Bills G.F."/>
            <person name="Dong Y."/>
            <person name="Huang W."/>
            <person name="Nel W.J."/>
            <person name="Swalarsk-Parry B.S."/>
            <person name="Vaghefi N."/>
            <person name="Wilken P.M."/>
            <person name="An Z."/>
            <person name="de Beer Z.W."/>
            <person name="De Vos L."/>
            <person name="Chen L."/>
            <person name="Duong T.A."/>
            <person name="Gao Y."/>
            <person name="Hammerbacher A."/>
            <person name="Kikkert J.R."/>
            <person name="Li Y."/>
            <person name="Li H."/>
            <person name="Li K."/>
            <person name="Li Q."/>
            <person name="Liu X."/>
            <person name="Ma X."/>
            <person name="Naidoo K."/>
            <person name="Pethybridge S.J."/>
            <person name="Sun J."/>
            <person name="Steenkamp E.T."/>
            <person name="van der Nest M.A."/>
            <person name="van Wyk S."/>
            <person name="Wingfield M.J."/>
            <person name="Xiong C."/>
            <person name="Yue Q."/>
            <person name="Zhang X."/>
        </authorList>
    </citation>
    <scope>NUCLEOTIDE SEQUENCE [LARGE SCALE GENOMIC DNA]</scope>
    <source>
        <strain evidence="2 3">BP6252</strain>
    </source>
</reference>
<dbReference type="OrthoDB" id="2943660at2759"/>
<feature type="region of interest" description="Disordered" evidence="1">
    <location>
        <begin position="123"/>
        <end position="170"/>
    </location>
</feature>
<organism evidence="2 3">
    <name type="scientific">Coleophoma cylindrospora</name>
    <dbReference type="NCBI Taxonomy" id="1849047"/>
    <lineage>
        <taxon>Eukaryota</taxon>
        <taxon>Fungi</taxon>
        <taxon>Dikarya</taxon>
        <taxon>Ascomycota</taxon>
        <taxon>Pezizomycotina</taxon>
        <taxon>Leotiomycetes</taxon>
        <taxon>Helotiales</taxon>
        <taxon>Dermateaceae</taxon>
        <taxon>Coleophoma</taxon>
    </lineage>
</organism>
<feature type="compositionally biased region" description="Low complexity" evidence="1">
    <location>
        <begin position="123"/>
        <end position="137"/>
    </location>
</feature>